<accession>Q07IE8</accession>
<dbReference type="InterPro" id="IPR010982">
    <property type="entry name" value="Lambda_DNA-bd_dom_sf"/>
</dbReference>
<dbReference type="InterPro" id="IPR013430">
    <property type="entry name" value="Toxin_antidote_HigA"/>
</dbReference>
<dbReference type="GO" id="GO:0003677">
    <property type="term" value="F:DNA binding"/>
    <property type="evidence" value="ECO:0007669"/>
    <property type="project" value="UniProtKB-KW"/>
</dbReference>
<feature type="domain" description="HTH cro/C1-type" evidence="2">
    <location>
        <begin position="12"/>
        <end position="66"/>
    </location>
</feature>
<dbReference type="KEGG" id="rpe:RPE_4362"/>
<dbReference type="SUPFAM" id="SSF47413">
    <property type="entry name" value="lambda repressor-like DNA-binding domains"/>
    <property type="match status" value="1"/>
</dbReference>
<sequence length="102" mass="11303">MLMRAVHPGKVLKDELDELEISPTEFARQIDVPANRISRIIAGKRAVTGDTALRFGHWFGTEPQFWLHLQNAYEIRLAAEKAGEEIARLPVRAAAPDASSPA</sequence>
<dbReference type="PANTHER" id="PTHR36924:SF1">
    <property type="entry name" value="ANTITOXIN HIGA-1"/>
    <property type="match status" value="1"/>
</dbReference>
<dbReference type="InterPro" id="IPR001387">
    <property type="entry name" value="Cro/C1-type_HTH"/>
</dbReference>
<dbReference type="eggNOG" id="COG3093">
    <property type="taxonomic scope" value="Bacteria"/>
</dbReference>
<reference evidence="3" key="1">
    <citation type="submission" date="2006-09" db="EMBL/GenBank/DDBJ databases">
        <title>Complete sequence of Rhodopseudomonas palustris BisA53.</title>
        <authorList>
            <consortium name="US DOE Joint Genome Institute"/>
            <person name="Copeland A."/>
            <person name="Lucas S."/>
            <person name="Lapidus A."/>
            <person name="Barry K."/>
            <person name="Detter J.C."/>
            <person name="Glavina del Rio T."/>
            <person name="Hammon N."/>
            <person name="Israni S."/>
            <person name="Dalin E."/>
            <person name="Tice H."/>
            <person name="Pitluck S."/>
            <person name="Chain P."/>
            <person name="Malfatti S."/>
            <person name="Shin M."/>
            <person name="Vergez L."/>
            <person name="Schmutz J."/>
            <person name="Larimer F."/>
            <person name="Land M."/>
            <person name="Hauser L."/>
            <person name="Pelletier D.A."/>
            <person name="Kyrpides N."/>
            <person name="Kim E."/>
            <person name="Harwood C.S."/>
            <person name="Oda Y."/>
            <person name="Richardson P."/>
        </authorList>
    </citation>
    <scope>NUCLEOTIDE SEQUENCE [LARGE SCALE GENOMIC DNA]</scope>
    <source>
        <strain evidence="3">BisA53</strain>
    </source>
</reference>
<gene>
    <name evidence="3" type="ordered locus">RPE_4362</name>
</gene>
<name>Q07IE8_RHOP5</name>
<protein>
    <submittedName>
        <fullName evidence="3">Plasmid maintenance system antidote protein, XRE family</fullName>
    </submittedName>
</protein>
<dbReference type="HOGENOM" id="CLU_140230_5_1_5"/>
<dbReference type="SMART" id="SM00530">
    <property type="entry name" value="HTH_XRE"/>
    <property type="match status" value="1"/>
</dbReference>
<dbReference type="AlphaFoldDB" id="Q07IE8"/>
<dbReference type="Pfam" id="PF01381">
    <property type="entry name" value="HTH_3"/>
    <property type="match status" value="1"/>
</dbReference>
<dbReference type="NCBIfam" id="TIGR02607">
    <property type="entry name" value="antidote_HigA"/>
    <property type="match status" value="1"/>
</dbReference>
<proteinExistence type="predicted"/>
<dbReference type="CDD" id="cd00093">
    <property type="entry name" value="HTH_XRE"/>
    <property type="match status" value="1"/>
</dbReference>
<keyword evidence="1" id="KW-0238">DNA-binding</keyword>
<dbReference type="PROSITE" id="PS50943">
    <property type="entry name" value="HTH_CROC1"/>
    <property type="match status" value="1"/>
</dbReference>
<dbReference type="EMBL" id="CP000463">
    <property type="protein sequence ID" value="ABJ08286.1"/>
    <property type="molecule type" value="Genomic_DNA"/>
</dbReference>
<evidence type="ECO:0000256" key="1">
    <source>
        <dbReference type="ARBA" id="ARBA00023125"/>
    </source>
</evidence>
<evidence type="ECO:0000313" key="3">
    <source>
        <dbReference type="EMBL" id="ABJ08286.1"/>
    </source>
</evidence>
<organism evidence="3">
    <name type="scientific">Rhodopseudomonas palustris (strain BisA53)</name>
    <dbReference type="NCBI Taxonomy" id="316055"/>
    <lineage>
        <taxon>Bacteria</taxon>
        <taxon>Pseudomonadati</taxon>
        <taxon>Pseudomonadota</taxon>
        <taxon>Alphaproteobacteria</taxon>
        <taxon>Hyphomicrobiales</taxon>
        <taxon>Nitrobacteraceae</taxon>
        <taxon>Rhodopseudomonas</taxon>
    </lineage>
</organism>
<dbReference type="Gene3D" id="1.10.260.40">
    <property type="entry name" value="lambda repressor-like DNA-binding domains"/>
    <property type="match status" value="1"/>
</dbReference>
<dbReference type="OrthoDB" id="3174593at2"/>
<evidence type="ECO:0000259" key="2">
    <source>
        <dbReference type="PROSITE" id="PS50943"/>
    </source>
</evidence>
<dbReference type="PANTHER" id="PTHR36924">
    <property type="entry name" value="ANTITOXIN HIGA-1"/>
    <property type="match status" value="1"/>
</dbReference>